<dbReference type="AlphaFoldDB" id="A0A9P0E3P8"/>
<feature type="region of interest" description="Disordered" evidence="1">
    <location>
        <begin position="1"/>
        <end position="51"/>
    </location>
</feature>
<dbReference type="Proteomes" id="UP001152798">
    <property type="component" value="Chromosome 1"/>
</dbReference>
<evidence type="ECO:0000313" key="3">
    <source>
        <dbReference type="Proteomes" id="UP001152798"/>
    </source>
</evidence>
<evidence type="ECO:0000313" key="2">
    <source>
        <dbReference type="EMBL" id="CAH1390305.1"/>
    </source>
</evidence>
<name>A0A9P0E3P8_NEZVI</name>
<reference evidence="2" key="1">
    <citation type="submission" date="2022-01" db="EMBL/GenBank/DDBJ databases">
        <authorList>
            <person name="King R."/>
        </authorList>
    </citation>
    <scope>NUCLEOTIDE SEQUENCE</scope>
</reference>
<accession>A0A9P0E3P8</accession>
<gene>
    <name evidence="2" type="ORF">NEZAVI_LOCUS1526</name>
</gene>
<sequence length="94" mass="10456">MATRLLYPRLTASGDNTKIRTNERAQTERSSPEAGAERTERTRQAPVLASDISDLAPSTSSVCLLARRHPSRPEGVIRCVRLPSVRLKMRGRLD</sequence>
<keyword evidence="3" id="KW-1185">Reference proteome</keyword>
<dbReference type="EMBL" id="OV725077">
    <property type="protein sequence ID" value="CAH1390305.1"/>
    <property type="molecule type" value="Genomic_DNA"/>
</dbReference>
<feature type="compositionally biased region" description="Basic and acidic residues" evidence="1">
    <location>
        <begin position="17"/>
        <end position="43"/>
    </location>
</feature>
<organism evidence="2 3">
    <name type="scientific">Nezara viridula</name>
    <name type="common">Southern green stink bug</name>
    <name type="synonym">Cimex viridulus</name>
    <dbReference type="NCBI Taxonomy" id="85310"/>
    <lineage>
        <taxon>Eukaryota</taxon>
        <taxon>Metazoa</taxon>
        <taxon>Ecdysozoa</taxon>
        <taxon>Arthropoda</taxon>
        <taxon>Hexapoda</taxon>
        <taxon>Insecta</taxon>
        <taxon>Pterygota</taxon>
        <taxon>Neoptera</taxon>
        <taxon>Paraneoptera</taxon>
        <taxon>Hemiptera</taxon>
        <taxon>Heteroptera</taxon>
        <taxon>Panheteroptera</taxon>
        <taxon>Pentatomomorpha</taxon>
        <taxon>Pentatomoidea</taxon>
        <taxon>Pentatomidae</taxon>
        <taxon>Pentatominae</taxon>
        <taxon>Nezara</taxon>
    </lineage>
</organism>
<proteinExistence type="predicted"/>
<evidence type="ECO:0000256" key="1">
    <source>
        <dbReference type="SAM" id="MobiDB-lite"/>
    </source>
</evidence>
<protein>
    <submittedName>
        <fullName evidence="2">Uncharacterized protein</fullName>
    </submittedName>
</protein>